<dbReference type="Gene3D" id="3.40.50.150">
    <property type="entry name" value="Vaccinia Virus protein VP39"/>
    <property type="match status" value="1"/>
</dbReference>
<feature type="compositionally biased region" description="Basic residues" evidence="10">
    <location>
        <begin position="756"/>
        <end position="767"/>
    </location>
</feature>
<dbReference type="InterPro" id="IPR001678">
    <property type="entry name" value="MeTrfase_RsmB-F_NOP2_dom"/>
</dbReference>
<name>A0AB34HHI1_ESCRO</name>
<dbReference type="InterPro" id="IPR023267">
    <property type="entry name" value="RCMT"/>
</dbReference>
<dbReference type="InterPro" id="IPR049560">
    <property type="entry name" value="MeTrfase_RsmB-F_NOP2_cat"/>
</dbReference>
<feature type="region of interest" description="Disordered" evidence="10">
    <location>
        <begin position="793"/>
        <end position="939"/>
    </location>
</feature>
<keyword evidence="7 9" id="KW-0694">RNA-binding</keyword>
<feature type="region of interest" description="Disordered" evidence="10">
    <location>
        <begin position="753"/>
        <end position="776"/>
    </location>
</feature>
<feature type="compositionally biased region" description="Basic residues" evidence="10">
    <location>
        <begin position="81"/>
        <end position="94"/>
    </location>
</feature>
<dbReference type="InterPro" id="IPR029063">
    <property type="entry name" value="SAM-dependent_MTases_sf"/>
</dbReference>
<proteinExistence type="inferred from homology"/>
<feature type="compositionally biased region" description="Acidic residues" evidence="10">
    <location>
        <begin position="166"/>
        <end position="196"/>
    </location>
</feature>
<feature type="compositionally biased region" description="Acidic residues" evidence="10">
    <location>
        <begin position="217"/>
        <end position="228"/>
    </location>
</feature>
<feature type="domain" description="SAM-dependent MTase RsmB/NOP-type" evidence="11">
    <location>
        <begin position="369"/>
        <end position="704"/>
    </location>
</feature>
<dbReference type="NCBIfam" id="TIGR00446">
    <property type="entry name" value="nop2p"/>
    <property type="match status" value="1"/>
</dbReference>
<dbReference type="PROSITE" id="PS51686">
    <property type="entry name" value="SAM_MT_RSMB_NOP"/>
    <property type="match status" value="1"/>
</dbReference>
<dbReference type="Pfam" id="PF22458">
    <property type="entry name" value="RsmF-B_ferredox"/>
    <property type="match status" value="1"/>
</dbReference>
<evidence type="ECO:0000256" key="5">
    <source>
        <dbReference type="ARBA" id="ARBA00022679"/>
    </source>
</evidence>
<feature type="compositionally biased region" description="Basic and acidic residues" evidence="10">
    <location>
        <begin position="229"/>
        <end position="250"/>
    </location>
</feature>
<accession>A0AB34HHI1</accession>
<evidence type="ECO:0000256" key="4">
    <source>
        <dbReference type="ARBA" id="ARBA00022603"/>
    </source>
</evidence>
<dbReference type="InterPro" id="IPR054728">
    <property type="entry name" value="RsmB-like_ferredoxin"/>
</dbReference>
<feature type="region of interest" description="Disordered" evidence="10">
    <location>
        <begin position="278"/>
        <end position="300"/>
    </location>
</feature>
<comment type="similarity">
    <text evidence="2 9">Belongs to the class I-like SAM-binding methyltransferase superfamily. RsmB/NOP family.</text>
</comment>
<dbReference type="PRINTS" id="PR02008">
    <property type="entry name" value="RCMTFAMILY"/>
</dbReference>
<dbReference type="PANTHER" id="PTHR22807:SF30">
    <property type="entry name" value="28S RRNA (CYTOSINE(4447)-C(5))-METHYLTRANSFERASE-RELATED"/>
    <property type="match status" value="1"/>
</dbReference>
<dbReference type="CDD" id="cd02440">
    <property type="entry name" value="AdoMet_MTases"/>
    <property type="match status" value="1"/>
</dbReference>
<evidence type="ECO:0000256" key="8">
    <source>
        <dbReference type="ARBA" id="ARBA00023242"/>
    </source>
</evidence>
<feature type="compositionally biased region" description="Low complexity" evidence="10">
    <location>
        <begin position="818"/>
        <end position="831"/>
    </location>
</feature>
<dbReference type="InterPro" id="IPR012586">
    <property type="entry name" value="NOP2_rpt"/>
</dbReference>
<feature type="binding site" evidence="9">
    <location>
        <position position="512"/>
    </location>
    <ligand>
        <name>S-adenosyl-L-methionine</name>
        <dbReference type="ChEBI" id="CHEBI:59789"/>
    </ligand>
</feature>
<dbReference type="GO" id="GO:0009383">
    <property type="term" value="F:rRNA (cytosine-C5-)-methyltransferase activity"/>
    <property type="evidence" value="ECO:0007669"/>
    <property type="project" value="TreeGrafter"/>
</dbReference>
<feature type="region of interest" description="Disordered" evidence="10">
    <location>
        <begin position="1"/>
        <end position="250"/>
    </location>
</feature>
<keyword evidence="5 9" id="KW-0808">Transferase</keyword>
<keyword evidence="3" id="KW-0690">Ribosome biogenesis</keyword>
<reference evidence="12 13" key="1">
    <citation type="submission" date="2022-11" db="EMBL/GenBank/DDBJ databases">
        <title>Whole genome sequence of Eschrichtius robustus ER-17-0199.</title>
        <authorList>
            <person name="Bruniche-Olsen A."/>
            <person name="Black A.N."/>
            <person name="Fields C.J."/>
            <person name="Walden K."/>
            <person name="Dewoody J.A."/>
        </authorList>
    </citation>
    <scope>NUCLEOTIDE SEQUENCE [LARGE SCALE GENOMIC DNA]</scope>
    <source>
        <strain evidence="12">ER-17-0199</strain>
        <tissue evidence="12">Blubber</tissue>
    </source>
</reference>
<evidence type="ECO:0000259" key="11">
    <source>
        <dbReference type="PROSITE" id="PS51686"/>
    </source>
</evidence>
<feature type="binding site" evidence="9">
    <location>
        <begin position="461"/>
        <end position="467"/>
    </location>
    <ligand>
        <name>S-adenosyl-L-methionine</name>
        <dbReference type="ChEBI" id="CHEBI:59789"/>
    </ligand>
</feature>
<dbReference type="EMBL" id="JAIQCJ010001324">
    <property type="protein sequence ID" value="KAJ8790887.1"/>
    <property type="molecule type" value="Genomic_DNA"/>
</dbReference>
<dbReference type="InterPro" id="IPR018314">
    <property type="entry name" value="RsmB/NOL1/NOP2-like_CS"/>
</dbReference>
<dbReference type="PROSITE" id="PS01153">
    <property type="entry name" value="NOL1_NOP2_SUN"/>
    <property type="match status" value="1"/>
</dbReference>
<dbReference type="PANTHER" id="PTHR22807">
    <property type="entry name" value="NOP2 YEAST -RELATED NOL1/NOP2/FMU SUN DOMAIN-CONTAINING"/>
    <property type="match status" value="1"/>
</dbReference>
<dbReference type="Gene3D" id="3.30.70.1170">
    <property type="entry name" value="Sun protein, domain 3"/>
    <property type="match status" value="1"/>
</dbReference>
<keyword evidence="6 9" id="KW-0949">S-adenosyl-L-methionine</keyword>
<dbReference type="GO" id="GO:0070475">
    <property type="term" value="P:rRNA base methylation"/>
    <property type="evidence" value="ECO:0007669"/>
    <property type="project" value="TreeGrafter"/>
</dbReference>
<feature type="active site" description="Nucleophile" evidence="9">
    <location>
        <position position="634"/>
    </location>
</feature>
<feature type="compositionally biased region" description="Polar residues" evidence="10">
    <location>
        <begin position="793"/>
        <end position="803"/>
    </location>
</feature>
<feature type="binding site" evidence="9">
    <location>
        <position position="485"/>
    </location>
    <ligand>
        <name>S-adenosyl-L-methionine</name>
        <dbReference type="ChEBI" id="CHEBI:59789"/>
    </ligand>
</feature>
<dbReference type="GO" id="GO:0003723">
    <property type="term" value="F:RNA binding"/>
    <property type="evidence" value="ECO:0007669"/>
    <property type="project" value="UniProtKB-UniRule"/>
</dbReference>
<keyword evidence="4 9" id="KW-0489">Methyltransferase</keyword>
<evidence type="ECO:0000313" key="12">
    <source>
        <dbReference type="EMBL" id="KAJ8790887.1"/>
    </source>
</evidence>
<evidence type="ECO:0000256" key="2">
    <source>
        <dbReference type="ARBA" id="ARBA00007494"/>
    </source>
</evidence>
<keyword evidence="13" id="KW-1185">Reference proteome</keyword>
<gene>
    <name evidence="12" type="ORF">J1605_020981</name>
</gene>
<feature type="compositionally biased region" description="Polar residues" evidence="10">
    <location>
        <begin position="925"/>
        <end position="939"/>
    </location>
</feature>
<dbReference type="SUPFAM" id="SSF53335">
    <property type="entry name" value="S-adenosyl-L-methionine-dependent methyltransferases"/>
    <property type="match status" value="1"/>
</dbReference>
<dbReference type="Proteomes" id="UP001159641">
    <property type="component" value="Unassembled WGS sequence"/>
</dbReference>
<comment type="caution">
    <text evidence="12">The sequence shown here is derived from an EMBL/GenBank/DDBJ whole genome shotgun (WGS) entry which is preliminary data.</text>
</comment>
<dbReference type="FunFam" id="3.30.70.1170:FF:000001">
    <property type="entry name" value="Ribosomal RNA methyltransferase Nop2"/>
    <property type="match status" value="1"/>
</dbReference>
<dbReference type="InterPro" id="IPR011023">
    <property type="entry name" value="Nop2p"/>
</dbReference>
<protein>
    <recommendedName>
        <fullName evidence="11">SAM-dependent MTase RsmB/NOP-type domain-containing protein</fullName>
    </recommendedName>
</protein>
<evidence type="ECO:0000256" key="10">
    <source>
        <dbReference type="SAM" id="MobiDB-lite"/>
    </source>
</evidence>
<organism evidence="12 13">
    <name type="scientific">Eschrichtius robustus</name>
    <name type="common">California gray whale</name>
    <name type="synonym">Eschrichtius gibbosus</name>
    <dbReference type="NCBI Taxonomy" id="9764"/>
    <lineage>
        <taxon>Eukaryota</taxon>
        <taxon>Metazoa</taxon>
        <taxon>Chordata</taxon>
        <taxon>Craniata</taxon>
        <taxon>Vertebrata</taxon>
        <taxon>Euteleostomi</taxon>
        <taxon>Mammalia</taxon>
        <taxon>Eutheria</taxon>
        <taxon>Laurasiatheria</taxon>
        <taxon>Artiodactyla</taxon>
        <taxon>Whippomorpha</taxon>
        <taxon>Cetacea</taxon>
        <taxon>Mysticeti</taxon>
        <taxon>Eschrichtiidae</taxon>
        <taxon>Eschrichtius</taxon>
    </lineage>
</organism>
<dbReference type="AlphaFoldDB" id="A0AB34HHI1"/>
<evidence type="ECO:0000256" key="9">
    <source>
        <dbReference type="PROSITE-ProRule" id="PRU01023"/>
    </source>
</evidence>
<evidence type="ECO:0000313" key="13">
    <source>
        <dbReference type="Proteomes" id="UP001159641"/>
    </source>
</evidence>
<evidence type="ECO:0000256" key="6">
    <source>
        <dbReference type="ARBA" id="ARBA00022691"/>
    </source>
</evidence>
<evidence type="ECO:0000256" key="1">
    <source>
        <dbReference type="ARBA" id="ARBA00004604"/>
    </source>
</evidence>
<dbReference type="Pfam" id="PF01189">
    <property type="entry name" value="Methyltr_RsmB-F"/>
    <property type="match status" value="2"/>
</dbReference>
<dbReference type="GO" id="GO:0000470">
    <property type="term" value="P:maturation of LSU-rRNA"/>
    <property type="evidence" value="ECO:0007669"/>
    <property type="project" value="TreeGrafter"/>
</dbReference>
<sequence>MRETFPWCGVGVPDLGRTWSPAPASEPRLGAGLASSTMGRKLDPTKKEKRGPGRKARKQKGAETELARFLPAGGDENVKRLSSRARKRAARRRLGSAEAPEMNKSPGAKPLPGKLSKGAVQAPSKKGAPSLFNSARGKKRPAPTHSSDEEEDSEGDGVVNQGDLWGSEDSDADMVDDYGADSSSEDEDEDDGEELLPIERAARKQKAQEAVAGGQWSEEETYEEEEEEKVSPESRPKEDDETEGDLRINVDEEETFVLPPAGEMEQDILLVQGEPEGDAWEKALPGPRKSGSSSLTGPHAQVPDLQRVHKRIQDIVGVLRDFGTQREEGRSRSEYLQRLRKDLATYYSYGDFLLGKLMDLFPLSELVEFLEANEVPRPITLRTNTLKTRRRDLAQALINRGVNLDPLGKWSKTGLVVYDSSVPIGATPEYLAGHYMLQGASSMLPVMALAPQEHERILDMCCAPGGKTSYIAQLMKNTGVILANDANAERLRSVVGNLHRLGVTNTVISHCDGRQFPKVVGGFDRVLLDAPCSGTGIISKDPAVKTNKVQGVGDQLKSLGGTGAGKAEWEVGSQQLTSPEATLRNSHALGLSVLGQDEKDILRCAHLQKELLLSAIDSVSATSKTGGYLVYCTCSIMVEENEWVVDYALRKRNVRLVPTGLDFGQEGFTRFRERRFHPTLRSTRRFYPHTHNVDGFFIAKFKKFSNSIPQSQTGNSVISTLTNLDLPNLKGQVTPQPECSSLPAKKARVAGQAKQRLQKRQHPKKASFQKQNGISKGTDSELSTVFSVTKAQASSKLQDSSQPAEKAAVVREPKVSGKLKQQSPKLQSSKKAAFRKQRAAPKGTYTETPAAPSLSKTQATLKPEDRDQPLGNATGAEEVKQQVPEQPFKKAAFQKQNGTRKGPKTPIMSPRSYSRPPPAKRSKSLSRGGSQPLLSSMDG</sequence>
<dbReference type="GO" id="GO:0005730">
    <property type="term" value="C:nucleolus"/>
    <property type="evidence" value="ECO:0007669"/>
    <property type="project" value="UniProtKB-SubCell"/>
</dbReference>
<feature type="compositionally biased region" description="Basic residues" evidence="10">
    <location>
        <begin position="47"/>
        <end position="59"/>
    </location>
</feature>
<comment type="subcellular location">
    <subcellularLocation>
        <location evidence="1">Nucleus</location>
        <location evidence="1">Nucleolus</location>
    </subcellularLocation>
</comment>
<evidence type="ECO:0000256" key="3">
    <source>
        <dbReference type="ARBA" id="ARBA00022517"/>
    </source>
</evidence>
<dbReference type="InterPro" id="IPR023273">
    <property type="entry name" value="RCMT_NOP2"/>
</dbReference>
<feature type="binding site" evidence="9">
    <location>
        <position position="529"/>
    </location>
    <ligand>
        <name>S-adenosyl-L-methionine</name>
        <dbReference type="ChEBI" id="CHEBI:59789"/>
    </ligand>
</feature>
<dbReference type="PRINTS" id="PR02012">
    <property type="entry name" value="RCMTNOP2"/>
</dbReference>
<dbReference type="Pfam" id="PF08062">
    <property type="entry name" value="NOP2_rpt"/>
    <property type="match status" value="2"/>
</dbReference>
<evidence type="ECO:0000256" key="7">
    <source>
        <dbReference type="ARBA" id="ARBA00022884"/>
    </source>
</evidence>
<keyword evidence="8" id="KW-0539">Nucleus</keyword>